<feature type="domain" description="Pyridine nucleotide-disulphide oxidoreductase dimerisation" evidence="6">
    <location>
        <begin position="339"/>
        <end position="441"/>
    </location>
</feature>
<dbReference type="InterPro" id="IPR036188">
    <property type="entry name" value="FAD/NAD-bd_sf"/>
</dbReference>
<keyword evidence="4" id="KW-0520">NAD</keyword>
<keyword evidence="3 4" id="KW-0274">FAD</keyword>
<comment type="cofactor">
    <cofactor evidence="4">
        <name>FAD</name>
        <dbReference type="ChEBI" id="CHEBI:57692"/>
    </cofactor>
    <text evidence="4">Binds 1 FAD per subunit.</text>
</comment>
<sequence>MATPYDLVVIGTGTAAMVAAMKTRAAGWHVAVIDCRPFGGTCALRGCDPKKTLIGGVEAIDHIRRMHGKGVAGNVTIDWPDLMAFKRSFTDPVPANHEQRYREKGIDTYHGRARFTGPNTIKVNDDLLNAKHVLIASGAEPIKLHIPGEEHLVTNEDFLALPALPRRIVLVGGGYIAAEFSHIAARAGAQVTILQHGARLLNGFDPDLVGWLMPAFGTLGVDVQLETTVTAIEKTAAGYRVRSTSHGETTTIDADLVVHAAGRAPALASLDLEAAGIANDHGRLILNEYLQSVSNPAVFAAGDAAQVGPPLTPVSSHDAHVVAANLLKGNHRQPDYRGVPSVVFTIPPMATVGLSEAKAREQGLKFKMKSQKASDWFTARQAAEPVYGYKVLVDEASDRILGAHLVGPHAEEVINLFALAIRHDLTAADLKGTIFAYPTGASDIGYIV</sequence>
<dbReference type="RefSeq" id="WP_108473230.1">
    <property type="nucleotide sequence ID" value="NZ_QFWQ01000005.1"/>
</dbReference>
<dbReference type="InterPro" id="IPR023753">
    <property type="entry name" value="FAD/NAD-binding_dom"/>
</dbReference>
<feature type="disulfide bond" description="Redox-active" evidence="5">
    <location>
        <begin position="42"/>
        <end position="47"/>
    </location>
</feature>
<dbReference type="Pfam" id="PF07992">
    <property type="entry name" value="Pyr_redox_2"/>
    <property type="match status" value="1"/>
</dbReference>
<dbReference type="Pfam" id="PF02852">
    <property type="entry name" value="Pyr_redox_dim"/>
    <property type="match status" value="1"/>
</dbReference>
<evidence type="ECO:0000259" key="6">
    <source>
        <dbReference type="Pfam" id="PF02852"/>
    </source>
</evidence>
<evidence type="ECO:0000313" key="8">
    <source>
        <dbReference type="EMBL" id="RCS30257.1"/>
    </source>
</evidence>
<feature type="binding site" evidence="4">
    <location>
        <position position="262"/>
    </location>
    <ligand>
        <name>NAD(+)</name>
        <dbReference type="ChEBI" id="CHEBI:57540"/>
    </ligand>
</feature>
<dbReference type="GO" id="GO:0016491">
    <property type="term" value="F:oxidoreductase activity"/>
    <property type="evidence" value="ECO:0007669"/>
    <property type="project" value="InterPro"/>
</dbReference>
<feature type="binding site" evidence="4">
    <location>
        <position position="51"/>
    </location>
    <ligand>
        <name>FAD</name>
        <dbReference type="ChEBI" id="CHEBI:57692"/>
    </ligand>
</feature>
<evidence type="ECO:0000256" key="2">
    <source>
        <dbReference type="ARBA" id="ARBA00022630"/>
    </source>
</evidence>
<feature type="domain" description="FAD/NAD(P)-binding" evidence="7">
    <location>
        <begin position="5"/>
        <end position="318"/>
    </location>
</feature>
<dbReference type="PANTHER" id="PTHR43014">
    <property type="entry name" value="MERCURIC REDUCTASE"/>
    <property type="match status" value="1"/>
</dbReference>
<dbReference type="InterPro" id="IPR004099">
    <property type="entry name" value="Pyr_nucl-diS_OxRdtase_dimer"/>
</dbReference>
<evidence type="ECO:0000313" key="9">
    <source>
        <dbReference type="Proteomes" id="UP000252387"/>
    </source>
</evidence>
<accession>A0A368KEJ6</accession>
<dbReference type="OrthoDB" id="6132190at2"/>
<dbReference type="EMBL" id="QFWQ01000005">
    <property type="protein sequence ID" value="RCS30257.1"/>
    <property type="molecule type" value="Genomic_DNA"/>
</dbReference>
<dbReference type="AlphaFoldDB" id="A0A368KEJ6"/>
<keyword evidence="4" id="KW-0547">Nucleotide-binding</keyword>
<reference evidence="8 9" key="1">
    <citation type="submission" date="2018-05" db="EMBL/GenBank/DDBJ databases">
        <title>Draft genome sequence of Rhodanobacter denitrificans Yn1 isolated from gold copper mine.</title>
        <authorList>
            <person name="Yang N."/>
            <person name="Mazhar H.S."/>
            <person name="Rensing C."/>
        </authorList>
    </citation>
    <scope>NUCLEOTIDE SEQUENCE [LARGE SCALE GENOMIC DNA]</scope>
    <source>
        <strain evidence="8 9">Yn1</strain>
    </source>
</reference>
<comment type="caution">
    <text evidence="8">The sequence shown here is derived from an EMBL/GenBank/DDBJ whole genome shotgun (WGS) entry which is preliminary data.</text>
</comment>
<evidence type="ECO:0000256" key="4">
    <source>
        <dbReference type="PIRSR" id="PIRSR000350-3"/>
    </source>
</evidence>
<feature type="binding site" evidence="4">
    <location>
        <begin position="172"/>
        <end position="179"/>
    </location>
    <ligand>
        <name>NAD(+)</name>
        <dbReference type="ChEBI" id="CHEBI:57540"/>
    </ligand>
</feature>
<dbReference type="InterPro" id="IPR016156">
    <property type="entry name" value="FAD/NAD-linked_Rdtase_dimer_sf"/>
</dbReference>
<keyword evidence="2" id="KW-0285">Flavoprotein</keyword>
<evidence type="ECO:0000256" key="5">
    <source>
        <dbReference type="PIRSR" id="PIRSR000350-4"/>
    </source>
</evidence>
<name>A0A368KEJ6_9GAMM</name>
<dbReference type="Gene3D" id="3.30.390.30">
    <property type="match status" value="1"/>
</dbReference>
<organism evidence="8 9">
    <name type="scientific">Rhodanobacter denitrificans</name>
    <dbReference type="NCBI Taxonomy" id="666685"/>
    <lineage>
        <taxon>Bacteria</taxon>
        <taxon>Pseudomonadati</taxon>
        <taxon>Pseudomonadota</taxon>
        <taxon>Gammaproteobacteria</taxon>
        <taxon>Lysobacterales</taxon>
        <taxon>Rhodanobacteraceae</taxon>
        <taxon>Rhodanobacter</taxon>
    </lineage>
</organism>
<dbReference type="InterPro" id="IPR001100">
    <property type="entry name" value="Pyr_nuc-diS_OxRdtase"/>
</dbReference>
<dbReference type="Proteomes" id="UP000252387">
    <property type="component" value="Unassembled WGS sequence"/>
</dbReference>
<dbReference type="PRINTS" id="PR00368">
    <property type="entry name" value="FADPNR"/>
</dbReference>
<evidence type="ECO:0000256" key="3">
    <source>
        <dbReference type="ARBA" id="ARBA00022827"/>
    </source>
</evidence>
<keyword evidence="9" id="KW-1185">Reference proteome</keyword>
<dbReference type="SUPFAM" id="SSF55424">
    <property type="entry name" value="FAD/NAD-linked reductases, dimerisation (C-terminal) domain"/>
    <property type="match status" value="1"/>
</dbReference>
<evidence type="ECO:0000256" key="1">
    <source>
        <dbReference type="ARBA" id="ARBA00007532"/>
    </source>
</evidence>
<protein>
    <submittedName>
        <fullName evidence="8">NAD(P)/FAD-dependent oxidoreductase</fullName>
    </submittedName>
</protein>
<evidence type="ECO:0000259" key="7">
    <source>
        <dbReference type="Pfam" id="PF07992"/>
    </source>
</evidence>
<dbReference type="GO" id="GO:0000166">
    <property type="term" value="F:nucleotide binding"/>
    <property type="evidence" value="ECO:0007669"/>
    <property type="project" value="UniProtKB-KW"/>
</dbReference>
<proteinExistence type="inferred from homology"/>
<dbReference type="PIRSF" id="PIRSF000350">
    <property type="entry name" value="Mercury_reductase_MerA"/>
    <property type="match status" value="1"/>
</dbReference>
<dbReference type="SUPFAM" id="SSF51905">
    <property type="entry name" value="FAD/NAD(P)-binding domain"/>
    <property type="match status" value="1"/>
</dbReference>
<comment type="similarity">
    <text evidence="1">Belongs to the class-I pyridine nucleotide-disulfide oxidoreductase family.</text>
</comment>
<dbReference type="Gene3D" id="3.50.50.60">
    <property type="entry name" value="FAD/NAD(P)-binding domain"/>
    <property type="match status" value="2"/>
</dbReference>
<gene>
    <name evidence="8" type="ORF">DEO45_09445</name>
</gene>
<feature type="binding site" evidence="4">
    <location>
        <position position="303"/>
    </location>
    <ligand>
        <name>FAD</name>
        <dbReference type="ChEBI" id="CHEBI:57692"/>
    </ligand>
</feature>
<dbReference type="PRINTS" id="PR00411">
    <property type="entry name" value="PNDRDTASEI"/>
</dbReference>
<dbReference type="PANTHER" id="PTHR43014:SF5">
    <property type="entry name" value="GLUTATHIONE REDUCTASE (NADPH)"/>
    <property type="match status" value="1"/>
</dbReference>